<sequence length="609" mass="63939">MSIPFTAARSRRILGLLLATTLACSGAKADPVANMFVFGDSNADVGSQGPQRRPTNAGSMWSETVARALNLQNRHAREFRINATADGIDILATGGENYAVNGGTALTFDCCVSFGQQVDFFAADRGRFASNDLVFTWFTRNDITTALPDGLPYSAQSYTDAYITQIERLRGLGARNIVAFGAEVGLIPEQFALDIGTPPEMIALLRQETLLAEAALWPRLAQNDVFIIDMNRLGDDIIADPGRYGFTATTDGYQQMGNPNPPESQTLPNDGNVFTLDGHYTSAMQDVIADYTLAQLRAGDQIGSLLLQSSDSYRQASQSLSAARSANRGEGWQIYGAPFGGLSSHARGNAISPEADLTFNGATFGVGYTFQNGTAIDAGLSMFRGATTFGGASGSAKSRSTLFEISLLHPLSEGLALTAHGSAGRTTFDRIERKARLGALAEARGLGSADGAYYSAGLGMEAARTLGNWSVRASAGVSYEKMSIDGYAEAPGVLALHFGDAESAGFTGNLDAEVIYGAETEVFRPFSTLSLNHDFSGRDMTVKAGPTADTIVSRPVGGAGGTTASLELGVKVKLGASVSGSASVYGSLQPGSDRGLSASGLRLALVSRF</sequence>
<evidence type="ECO:0000256" key="1">
    <source>
        <dbReference type="SAM" id="SignalP"/>
    </source>
</evidence>
<comment type="caution">
    <text evidence="3">The sequence shown here is derived from an EMBL/GenBank/DDBJ whole genome shotgun (WGS) entry which is preliminary data.</text>
</comment>
<dbReference type="Pfam" id="PF03797">
    <property type="entry name" value="Autotransporter"/>
    <property type="match status" value="1"/>
</dbReference>
<evidence type="ECO:0000313" key="4">
    <source>
        <dbReference type="Proteomes" id="UP000474758"/>
    </source>
</evidence>
<evidence type="ECO:0000259" key="2">
    <source>
        <dbReference type="PROSITE" id="PS51208"/>
    </source>
</evidence>
<dbReference type="SMART" id="SM00869">
    <property type="entry name" value="Autotransporter"/>
    <property type="match status" value="1"/>
</dbReference>
<evidence type="ECO:0000313" key="3">
    <source>
        <dbReference type="EMBL" id="NGQ92904.1"/>
    </source>
</evidence>
<organism evidence="3 4">
    <name type="scientific">Paragemmobacter kunshanensis</name>
    <dbReference type="NCBI Taxonomy" id="2583234"/>
    <lineage>
        <taxon>Bacteria</taxon>
        <taxon>Pseudomonadati</taxon>
        <taxon>Pseudomonadota</taxon>
        <taxon>Alphaproteobacteria</taxon>
        <taxon>Rhodobacterales</taxon>
        <taxon>Paracoccaceae</taxon>
        <taxon>Paragemmobacter</taxon>
    </lineage>
</organism>
<proteinExistence type="predicted"/>
<dbReference type="EMBL" id="JAALFE010000025">
    <property type="protein sequence ID" value="NGQ92904.1"/>
    <property type="molecule type" value="Genomic_DNA"/>
</dbReference>
<dbReference type="GO" id="GO:0016788">
    <property type="term" value="F:hydrolase activity, acting on ester bonds"/>
    <property type="evidence" value="ECO:0007669"/>
    <property type="project" value="InterPro"/>
</dbReference>
<dbReference type="AlphaFoldDB" id="A0A6M1U593"/>
<dbReference type="InterPro" id="IPR001087">
    <property type="entry name" value="GDSL"/>
</dbReference>
<keyword evidence="1" id="KW-0732">Signal</keyword>
<dbReference type="InterPro" id="IPR005546">
    <property type="entry name" value="Autotransporte_beta"/>
</dbReference>
<feature type="domain" description="Autotransporter" evidence="2">
    <location>
        <begin position="327"/>
        <end position="609"/>
    </location>
</feature>
<protein>
    <submittedName>
        <fullName evidence="3">Autotransporter domain-containing protein</fullName>
    </submittedName>
</protein>
<dbReference type="SUPFAM" id="SSF103515">
    <property type="entry name" value="Autotransporter"/>
    <property type="match status" value="1"/>
</dbReference>
<keyword evidence="4" id="KW-1185">Reference proteome</keyword>
<dbReference type="Proteomes" id="UP000474758">
    <property type="component" value="Unassembled WGS sequence"/>
</dbReference>
<reference evidence="3 4" key="1">
    <citation type="submission" date="2020-02" db="EMBL/GenBank/DDBJ databases">
        <title>Rhodobacter translucens sp. nov., a novel bacterium isolated from activated sludge.</title>
        <authorList>
            <person name="Liu J."/>
        </authorList>
    </citation>
    <scope>NUCLEOTIDE SEQUENCE [LARGE SCALE GENOMIC DNA]</scope>
    <source>
        <strain evidence="3 4">HX-7-19</strain>
    </source>
</reference>
<dbReference type="Gene3D" id="3.40.50.1110">
    <property type="entry name" value="SGNH hydrolase"/>
    <property type="match status" value="1"/>
</dbReference>
<dbReference type="InterPro" id="IPR036514">
    <property type="entry name" value="SGNH_hydro_sf"/>
</dbReference>
<name>A0A6M1U593_9RHOB</name>
<dbReference type="RefSeq" id="WP_165053179.1">
    <property type="nucleotide sequence ID" value="NZ_JAALFE010000025.1"/>
</dbReference>
<dbReference type="PROSITE" id="PS51208">
    <property type="entry name" value="AUTOTRANSPORTER"/>
    <property type="match status" value="1"/>
</dbReference>
<feature type="signal peptide" evidence="1">
    <location>
        <begin position="1"/>
        <end position="29"/>
    </location>
</feature>
<feature type="chain" id="PRO_5026982350" evidence="1">
    <location>
        <begin position="30"/>
        <end position="609"/>
    </location>
</feature>
<dbReference type="InterPro" id="IPR036709">
    <property type="entry name" value="Autotransporte_beta_dom_sf"/>
</dbReference>
<dbReference type="Pfam" id="PF00657">
    <property type="entry name" value="Lipase_GDSL"/>
    <property type="match status" value="1"/>
</dbReference>
<dbReference type="Gene3D" id="2.40.128.130">
    <property type="entry name" value="Autotransporter beta-domain"/>
    <property type="match status" value="1"/>
</dbReference>
<accession>A0A6M1U593</accession>
<dbReference type="SUPFAM" id="SSF52266">
    <property type="entry name" value="SGNH hydrolase"/>
    <property type="match status" value="1"/>
</dbReference>
<gene>
    <name evidence="3" type="ORF">G5V65_18590</name>
</gene>